<organism evidence="2 3">
    <name type="scientific">Desulforapulum autotrophicum (strain ATCC 43914 / DSM 3382 / VKM B-1955 / HRM2)</name>
    <name type="common">Desulfobacterium autotrophicum</name>
    <dbReference type="NCBI Taxonomy" id="177437"/>
    <lineage>
        <taxon>Bacteria</taxon>
        <taxon>Pseudomonadati</taxon>
        <taxon>Thermodesulfobacteriota</taxon>
        <taxon>Desulfobacteria</taxon>
        <taxon>Desulfobacterales</taxon>
        <taxon>Desulfobacteraceae</taxon>
        <taxon>Desulforapulum</taxon>
    </lineage>
</organism>
<name>C0QA98_DESAH</name>
<dbReference type="eggNOG" id="COG5000">
    <property type="taxonomic scope" value="Bacteria"/>
</dbReference>
<dbReference type="KEGG" id="dat:HRM2_15740"/>
<accession>C0QA98</accession>
<reference evidence="2 3" key="1">
    <citation type="journal article" date="2009" name="Environ. Microbiol.">
        <title>Genome sequence of Desulfobacterium autotrophicum HRM2, a marine sulfate reducer oxidizing organic carbon completely to carbon dioxide.</title>
        <authorList>
            <person name="Strittmatter A.W."/>
            <person name="Liesegang H."/>
            <person name="Rabus R."/>
            <person name="Decker I."/>
            <person name="Amann J."/>
            <person name="Andres S."/>
            <person name="Henne A."/>
            <person name="Fricke W.F."/>
            <person name="Martinez-Arias R."/>
            <person name="Bartels D."/>
            <person name="Goesmann A."/>
            <person name="Krause L."/>
            <person name="Puehler A."/>
            <person name="Klenk H.P."/>
            <person name="Richter M."/>
            <person name="Schuler M."/>
            <person name="Gloeckner F.O."/>
            <person name="Meyerdierks A."/>
            <person name="Gottschalk G."/>
            <person name="Amann R."/>
        </authorList>
    </citation>
    <scope>NUCLEOTIDE SEQUENCE [LARGE SCALE GENOMIC DNA]</scope>
    <source>
        <strain evidence="3">ATCC 43914 / DSM 3382 / HRM2</strain>
    </source>
</reference>
<keyword evidence="1" id="KW-1133">Transmembrane helix</keyword>
<feature type="transmembrane region" description="Helical" evidence="1">
    <location>
        <begin position="24"/>
        <end position="48"/>
    </location>
</feature>
<dbReference type="AlphaFoldDB" id="C0QA98"/>
<sequence length="122" mass="13141">MKSALTTKTPTVPGTPTKRRSMGIALRIALMSWLVAMTTLLVFVLLTIPQQKKIFLKNLESKANSVAVALHDVAAGAAINEDYASVVSASQTLLAGDPDLDFLIVMKNDGFALAIEKKRLEN</sequence>
<dbReference type="HOGENOM" id="CLU_2022970_0_0_7"/>
<keyword evidence="1" id="KW-0472">Membrane</keyword>
<evidence type="ECO:0000313" key="2">
    <source>
        <dbReference type="EMBL" id="ACN14683.1"/>
    </source>
</evidence>
<protein>
    <submittedName>
        <fullName evidence="2">Uncharacterized protein</fullName>
    </submittedName>
</protein>
<dbReference type="RefSeq" id="WP_015903470.1">
    <property type="nucleotide sequence ID" value="NC_012108.1"/>
</dbReference>
<keyword evidence="3" id="KW-1185">Reference proteome</keyword>
<keyword evidence="1" id="KW-0812">Transmembrane</keyword>
<evidence type="ECO:0000313" key="3">
    <source>
        <dbReference type="Proteomes" id="UP000000442"/>
    </source>
</evidence>
<dbReference type="Proteomes" id="UP000000442">
    <property type="component" value="Chromosome"/>
</dbReference>
<evidence type="ECO:0000256" key="1">
    <source>
        <dbReference type="SAM" id="Phobius"/>
    </source>
</evidence>
<dbReference type="STRING" id="177437.HRM2_15740"/>
<gene>
    <name evidence="2" type="ordered locus">HRM2_15740</name>
</gene>
<dbReference type="EMBL" id="CP001087">
    <property type="protein sequence ID" value="ACN14683.1"/>
    <property type="molecule type" value="Genomic_DNA"/>
</dbReference>
<proteinExistence type="predicted"/>